<accession>A0A917L7H4</accession>
<protein>
    <recommendedName>
        <fullName evidence="1">Transposase Synechocystis PCC 6803 domain-containing protein</fullName>
    </recommendedName>
</protein>
<name>A0A917L7H4_9PROT</name>
<dbReference type="SUPFAM" id="SSF46689">
    <property type="entry name" value="Homeodomain-like"/>
    <property type="match status" value="1"/>
</dbReference>
<organism evidence="2 3">
    <name type="scientific">Neoroseomonas lacus</name>
    <dbReference type="NCBI Taxonomy" id="287609"/>
    <lineage>
        <taxon>Bacteria</taxon>
        <taxon>Pseudomonadati</taxon>
        <taxon>Pseudomonadota</taxon>
        <taxon>Alphaproteobacteria</taxon>
        <taxon>Acetobacterales</taxon>
        <taxon>Acetobacteraceae</taxon>
        <taxon>Neoroseomonas</taxon>
    </lineage>
</organism>
<reference evidence="2" key="1">
    <citation type="journal article" date="2014" name="Int. J. Syst. Evol. Microbiol.">
        <title>Complete genome sequence of Corynebacterium casei LMG S-19264T (=DSM 44701T), isolated from a smear-ripened cheese.</title>
        <authorList>
            <consortium name="US DOE Joint Genome Institute (JGI-PGF)"/>
            <person name="Walter F."/>
            <person name="Albersmeier A."/>
            <person name="Kalinowski J."/>
            <person name="Ruckert C."/>
        </authorList>
    </citation>
    <scope>NUCLEOTIDE SEQUENCE</scope>
    <source>
        <strain evidence="2">CGMCC 1.3617</strain>
    </source>
</reference>
<dbReference type="EMBL" id="BMKW01000032">
    <property type="protein sequence ID" value="GGJ44236.1"/>
    <property type="molecule type" value="Genomic_DNA"/>
</dbReference>
<keyword evidence="3" id="KW-1185">Reference proteome</keyword>
<evidence type="ECO:0000313" key="3">
    <source>
        <dbReference type="Proteomes" id="UP000661507"/>
    </source>
</evidence>
<comment type="caution">
    <text evidence="2">The sequence shown here is derived from an EMBL/GenBank/DDBJ whole genome shotgun (WGS) entry which is preliminary data.</text>
</comment>
<dbReference type="InterPro" id="IPR002622">
    <property type="entry name" value="Transposase_14"/>
</dbReference>
<proteinExistence type="predicted"/>
<sequence>MSKALSVDLRERVVAAIEAGSSCRAAASRFDVGISSAIRWASLKRSVGSVAPGPLGGDRRSGRIEAHAPLILGLLERTPDITLSELRVELAEAGAPVGVATSWRFFARRRITLKKGRRTQRSSSAPTS</sequence>
<gene>
    <name evidence="2" type="ORF">GCM10011320_59660</name>
</gene>
<feature type="domain" description="Transposase Synechocystis PCC 6803" evidence="1">
    <location>
        <begin position="4"/>
        <end position="46"/>
    </location>
</feature>
<dbReference type="Proteomes" id="UP000661507">
    <property type="component" value="Unassembled WGS sequence"/>
</dbReference>
<reference evidence="2" key="2">
    <citation type="submission" date="2020-09" db="EMBL/GenBank/DDBJ databases">
        <authorList>
            <person name="Sun Q."/>
            <person name="Zhou Y."/>
        </authorList>
    </citation>
    <scope>NUCLEOTIDE SEQUENCE</scope>
    <source>
        <strain evidence="2">CGMCC 1.3617</strain>
    </source>
</reference>
<dbReference type="AlphaFoldDB" id="A0A917L7H4"/>
<evidence type="ECO:0000313" key="2">
    <source>
        <dbReference type="EMBL" id="GGJ44236.1"/>
    </source>
</evidence>
<dbReference type="InterPro" id="IPR009057">
    <property type="entry name" value="Homeodomain-like_sf"/>
</dbReference>
<dbReference type="Pfam" id="PF01710">
    <property type="entry name" value="HTH_Tnp_IS630"/>
    <property type="match status" value="1"/>
</dbReference>
<evidence type="ECO:0000259" key="1">
    <source>
        <dbReference type="Pfam" id="PF01710"/>
    </source>
</evidence>